<comment type="caution">
    <text evidence="7">The sequence shown here is derived from an EMBL/GenBank/DDBJ whole genome shotgun (WGS) entry which is preliminary data.</text>
</comment>
<dbReference type="EMBL" id="JAACLJ010000003">
    <property type="protein sequence ID" value="KAF4589883.1"/>
    <property type="molecule type" value="Genomic_DNA"/>
</dbReference>
<dbReference type="GO" id="GO:0000324">
    <property type="term" value="C:fungal-type vacuole"/>
    <property type="evidence" value="ECO:0007669"/>
    <property type="project" value="TreeGrafter"/>
</dbReference>
<evidence type="ECO:0000256" key="3">
    <source>
        <dbReference type="ARBA" id="ARBA00022670"/>
    </source>
</evidence>
<dbReference type="PRINTS" id="PR00724">
    <property type="entry name" value="CRBOXYPTASEC"/>
</dbReference>
<dbReference type="PANTHER" id="PTHR11802:SF64">
    <property type="entry name" value="CARBOXYPEPTIDASE"/>
    <property type="match status" value="1"/>
</dbReference>
<organism evidence="7 8">
    <name type="scientific">Ophiocordyceps camponoti-floridani</name>
    <dbReference type="NCBI Taxonomy" id="2030778"/>
    <lineage>
        <taxon>Eukaryota</taxon>
        <taxon>Fungi</taxon>
        <taxon>Dikarya</taxon>
        <taxon>Ascomycota</taxon>
        <taxon>Pezizomycotina</taxon>
        <taxon>Sordariomycetes</taxon>
        <taxon>Hypocreomycetidae</taxon>
        <taxon>Hypocreales</taxon>
        <taxon>Ophiocordycipitaceae</taxon>
        <taxon>Ophiocordyceps</taxon>
    </lineage>
</organism>
<dbReference type="InterPro" id="IPR029058">
    <property type="entry name" value="AB_hydrolase_fold"/>
</dbReference>
<sequence>MRLISSHLIGLSVLAAAPRCYGQSENPSMTVKEIKPEVCGNAASFAGYVKFPPNTMKSMTQPNKMNFFYWYFPAQENPENAPVVVWLNGGPGVTDMAGIFTEVGPCTIDKDLKQTANPNSWNKKHNMLFIDQPLHVGFSHDTPTKGFLNVLNDEIMIPDDGQEPPKGNTIIPGTFSSQDPLSTANTTVNAARHFWNFMQVFQRDFLDKKPSNGKLSIWAESFGGHYSPVFARYIHDQNVRIRQGELNDSRPIELSTVGVMNGCVDDETEILSRSDFAFDQNTYGIQHISKEQRDLSADIFDSLAGCRDKLRQCKELGLTLDPLFTGNNSFVNKVCHGAAGLCSFMDKAYFEQTVKRSTYDITQCGLINDTPHEFYREYLSQESIMKELDVPVNLTDFSLTVFRGLHATGDSARGGIGIIASLLNLGIPVAMVYGDRDWICNWKGGEKVSLHLKHDNAPVFGRAGYADIKGDKDKVIGQVREAGMLSFSRVFQASHMVAASQPEAALTVFQRAMARKDIATGKTSVTREFATEGSAQSTASSEKPAAAQPVCRFLSLGKTCGPDQIEAVLNGTAVIEGGTITSPGLPAGICPT</sequence>
<keyword evidence="3" id="KW-0645">Protease</keyword>
<evidence type="ECO:0000256" key="2">
    <source>
        <dbReference type="ARBA" id="ARBA00022645"/>
    </source>
</evidence>
<evidence type="ECO:0000313" key="8">
    <source>
        <dbReference type="Proteomes" id="UP000562929"/>
    </source>
</evidence>
<evidence type="ECO:0000256" key="5">
    <source>
        <dbReference type="ARBA" id="ARBA00023180"/>
    </source>
</evidence>
<gene>
    <name evidence="7" type="ORF">GQ602_003772</name>
</gene>
<dbReference type="PANTHER" id="PTHR11802">
    <property type="entry name" value="SERINE PROTEASE FAMILY S10 SERINE CARBOXYPEPTIDASE"/>
    <property type="match status" value="1"/>
</dbReference>
<dbReference type="Pfam" id="PF00450">
    <property type="entry name" value="Peptidase_S10"/>
    <property type="match status" value="1"/>
</dbReference>
<dbReference type="Proteomes" id="UP000562929">
    <property type="component" value="Unassembled WGS sequence"/>
</dbReference>
<dbReference type="OrthoDB" id="443318at2759"/>
<keyword evidence="4" id="KW-0378">Hydrolase</keyword>
<evidence type="ECO:0000256" key="6">
    <source>
        <dbReference type="SAM" id="SignalP"/>
    </source>
</evidence>
<dbReference type="Gene3D" id="3.40.50.1820">
    <property type="entry name" value="alpha/beta hydrolase"/>
    <property type="match status" value="1"/>
</dbReference>
<accession>A0A8H4Q8T3</accession>
<evidence type="ECO:0000313" key="7">
    <source>
        <dbReference type="EMBL" id="KAF4589883.1"/>
    </source>
</evidence>
<comment type="similarity">
    <text evidence="1">Belongs to the peptidase S10 family.</text>
</comment>
<keyword evidence="5" id="KW-0325">Glycoprotein</keyword>
<dbReference type="AlphaFoldDB" id="A0A8H4Q8T3"/>
<keyword evidence="6" id="KW-0732">Signal</keyword>
<dbReference type="GO" id="GO:0004185">
    <property type="term" value="F:serine-type carboxypeptidase activity"/>
    <property type="evidence" value="ECO:0007669"/>
    <property type="project" value="InterPro"/>
</dbReference>
<evidence type="ECO:0000256" key="4">
    <source>
        <dbReference type="ARBA" id="ARBA00022801"/>
    </source>
</evidence>
<dbReference type="GO" id="GO:0006508">
    <property type="term" value="P:proteolysis"/>
    <property type="evidence" value="ECO:0007669"/>
    <property type="project" value="UniProtKB-KW"/>
</dbReference>
<feature type="chain" id="PRO_5034377905" evidence="6">
    <location>
        <begin position="23"/>
        <end position="592"/>
    </location>
</feature>
<keyword evidence="2 7" id="KW-0121">Carboxypeptidase</keyword>
<protein>
    <submittedName>
        <fullName evidence="7">Peptidase S10, serine carboxypeptidase</fullName>
    </submittedName>
</protein>
<dbReference type="InterPro" id="IPR001563">
    <property type="entry name" value="Peptidase_S10"/>
</dbReference>
<evidence type="ECO:0000256" key="1">
    <source>
        <dbReference type="ARBA" id="ARBA00009431"/>
    </source>
</evidence>
<dbReference type="SUPFAM" id="SSF53474">
    <property type="entry name" value="alpha/beta-Hydrolases"/>
    <property type="match status" value="1"/>
</dbReference>
<name>A0A8H4Q8T3_9HYPO</name>
<keyword evidence="8" id="KW-1185">Reference proteome</keyword>
<feature type="signal peptide" evidence="6">
    <location>
        <begin position="1"/>
        <end position="22"/>
    </location>
</feature>
<proteinExistence type="inferred from homology"/>
<reference evidence="7 8" key="1">
    <citation type="journal article" date="2020" name="G3 (Bethesda)">
        <title>Genetic Underpinnings of Host Manipulation by Ophiocordyceps as Revealed by Comparative Transcriptomics.</title>
        <authorList>
            <person name="Will I."/>
            <person name="Das B."/>
            <person name="Trinh T."/>
            <person name="Brachmann A."/>
            <person name="Ohm R.A."/>
            <person name="de Bekker C."/>
        </authorList>
    </citation>
    <scope>NUCLEOTIDE SEQUENCE [LARGE SCALE GENOMIC DNA]</scope>
    <source>
        <strain evidence="7 8">EC05</strain>
    </source>
</reference>